<keyword evidence="5" id="KW-1185">Reference proteome</keyword>
<dbReference type="EMBL" id="JANQDX010000012">
    <property type="protein sequence ID" value="KAL0914279.1"/>
    <property type="molecule type" value="Genomic_DNA"/>
</dbReference>
<reference evidence="4 5" key="1">
    <citation type="journal article" date="2024" name="Plant Biotechnol. J.">
        <title>Dendrobium thyrsiflorum genome and its molecular insights into genes involved in important horticultural traits.</title>
        <authorList>
            <person name="Chen B."/>
            <person name="Wang J.Y."/>
            <person name="Zheng P.J."/>
            <person name="Li K.L."/>
            <person name="Liang Y.M."/>
            <person name="Chen X.F."/>
            <person name="Zhang C."/>
            <person name="Zhao X."/>
            <person name="He X."/>
            <person name="Zhang G.Q."/>
            <person name="Liu Z.J."/>
            <person name="Xu Q."/>
        </authorList>
    </citation>
    <scope>NUCLEOTIDE SEQUENCE [LARGE SCALE GENOMIC DNA]</scope>
    <source>
        <strain evidence="4">GZMU011</strain>
    </source>
</reference>
<feature type="region of interest" description="Disordered" evidence="1">
    <location>
        <begin position="1"/>
        <end position="27"/>
    </location>
</feature>
<accession>A0ABD0UUZ3</accession>
<proteinExistence type="predicted"/>
<dbReference type="AlphaFoldDB" id="A0ABD0UUZ3"/>
<name>A0ABD0UUZ3_DENTH</name>
<protein>
    <submittedName>
        <fullName evidence="4">Uncharacterized protein</fullName>
    </submittedName>
</protein>
<evidence type="ECO:0000313" key="4">
    <source>
        <dbReference type="EMBL" id="KAL0914287.1"/>
    </source>
</evidence>
<evidence type="ECO:0000313" key="3">
    <source>
        <dbReference type="EMBL" id="KAL0914279.1"/>
    </source>
</evidence>
<dbReference type="EMBL" id="JANQDX010000012">
    <property type="protein sequence ID" value="KAL0914277.1"/>
    <property type="molecule type" value="Genomic_DNA"/>
</dbReference>
<evidence type="ECO:0000313" key="2">
    <source>
        <dbReference type="EMBL" id="KAL0914277.1"/>
    </source>
</evidence>
<evidence type="ECO:0000256" key="1">
    <source>
        <dbReference type="SAM" id="MobiDB-lite"/>
    </source>
</evidence>
<gene>
    <name evidence="2" type="ORF">M5K25_014608</name>
    <name evidence="3" type="ORF">M5K25_014610</name>
    <name evidence="4" type="ORF">M5K25_014620</name>
</gene>
<sequence>MNGLDEIPRSDLARRDQTAGSRSRGTAAVGALDRELYSMEGFDLIPPESTSPAALTGWVLVGKFKERKHDDSHLSLRKRNWKTFEGRKHCFPQKVRMLNLKGLILV</sequence>
<evidence type="ECO:0000313" key="5">
    <source>
        <dbReference type="Proteomes" id="UP001552299"/>
    </source>
</evidence>
<dbReference type="Proteomes" id="UP001552299">
    <property type="component" value="Unassembled WGS sequence"/>
</dbReference>
<comment type="caution">
    <text evidence="4">The sequence shown here is derived from an EMBL/GenBank/DDBJ whole genome shotgun (WGS) entry which is preliminary data.</text>
</comment>
<organism evidence="4 5">
    <name type="scientific">Dendrobium thyrsiflorum</name>
    <name type="common">Pinecone-like raceme dendrobium</name>
    <name type="synonym">Orchid</name>
    <dbReference type="NCBI Taxonomy" id="117978"/>
    <lineage>
        <taxon>Eukaryota</taxon>
        <taxon>Viridiplantae</taxon>
        <taxon>Streptophyta</taxon>
        <taxon>Embryophyta</taxon>
        <taxon>Tracheophyta</taxon>
        <taxon>Spermatophyta</taxon>
        <taxon>Magnoliopsida</taxon>
        <taxon>Liliopsida</taxon>
        <taxon>Asparagales</taxon>
        <taxon>Orchidaceae</taxon>
        <taxon>Epidendroideae</taxon>
        <taxon>Malaxideae</taxon>
        <taxon>Dendrobiinae</taxon>
        <taxon>Dendrobium</taxon>
    </lineage>
</organism>
<feature type="compositionally biased region" description="Basic and acidic residues" evidence="1">
    <location>
        <begin position="1"/>
        <end position="17"/>
    </location>
</feature>
<dbReference type="EMBL" id="JANQDX010000012">
    <property type="protein sequence ID" value="KAL0914287.1"/>
    <property type="molecule type" value="Genomic_DNA"/>
</dbReference>